<dbReference type="SUPFAM" id="SSF50370">
    <property type="entry name" value="Ricin B-like lectins"/>
    <property type="match status" value="1"/>
</dbReference>
<keyword evidence="4" id="KW-1185">Reference proteome</keyword>
<evidence type="ECO:0000313" key="4">
    <source>
        <dbReference type="Proteomes" id="UP000306602"/>
    </source>
</evidence>
<gene>
    <name evidence="3" type="ORF">E4Z66_07790</name>
</gene>
<name>A0A4S4NBW6_9RHOB</name>
<dbReference type="InterPro" id="IPR000772">
    <property type="entry name" value="Ricin_B_lectin"/>
</dbReference>
<protein>
    <recommendedName>
        <fullName evidence="2">Ricin B lectin domain-containing protein</fullName>
    </recommendedName>
</protein>
<proteinExistence type="predicted"/>
<evidence type="ECO:0000313" key="3">
    <source>
        <dbReference type="EMBL" id="THH36839.1"/>
    </source>
</evidence>
<comment type="caution">
    <text evidence="3">The sequence shown here is derived from an EMBL/GenBank/DDBJ whole genome shotgun (WGS) entry which is preliminary data.</text>
</comment>
<feature type="signal peptide" evidence="1">
    <location>
        <begin position="1"/>
        <end position="19"/>
    </location>
</feature>
<evidence type="ECO:0000259" key="2">
    <source>
        <dbReference type="SMART" id="SM00458"/>
    </source>
</evidence>
<feature type="chain" id="PRO_5020668857" description="Ricin B lectin domain-containing protein" evidence="1">
    <location>
        <begin position="20"/>
        <end position="174"/>
    </location>
</feature>
<dbReference type="AlphaFoldDB" id="A0A4S4NBW6"/>
<sequence length="174" mass="18676">MIRSAIFMPLLLLPTLVAADAPQLQNSGPIIYLSDNLDEPDMLGYCIDTQDRGQTERIQLHSCKPDTDDATGRDVLFSLNADTGRIEHQEYAGFCLTADPDAAATVFGLVTCSDAEDQKFTFDSQSGQIHPADDDTMCLTAAAESTQAGPFYSRALGLDACGAVDAALQSFTMQ</sequence>
<dbReference type="EMBL" id="SRKY01000002">
    <property type="protein sequence ID" value="THH36839.1"/>
    <property type="molecule type" value="Genomic_DNA"/>
</dbReference>
<dbReference type="InterPro" id="IPR035992">
    <property type="entry name" value="Ricin_B-like_lectins"/>
</dbReference>
<dbReference type="Pfam" id="PF00652">
    <property type="entry name" value="Ricin_B_lectin"/>
    <property type="match status" value="1"/>
</dbReference>
<evidence type="ECO:0000256" key="1">
    <source>
        <dbReference type="SAM" id="SignalP"/>
    </source>
</evidence>
<feature type="domain" description="Ricin B lectin" evidence="2">
    <location>
        <begin position="28"/>
        <end position="174"/>
    </location>
</feature>
<dbReference type="OrthoDB" id="1431558at2"/>
<dbReference type="Proteomes" id="UP000306602">
    <property type="component" value="Unassembled WGS sequence"/>
</dbReference>
<dbReference type="PROSITE" id="PS50231">
    <property type="entry name" value="RICIN_B_LECTIN"/>
    <property type="match status" value="1"/>
</dbReference>
<organism evidence="3 4">
    <name type="scientific">Aliishimia ponticola</name>
    <dbReference type="NCBI Taxonomy" id="2499833"/>
    <lineage>
        <taxon>Bacteria</taxon>
        <taxon>Pseudomonadati</taxon>
        <taxon>Pseudomonadota</taxon>
        <taxon>Alphaproteobacteria</taxon>
        <taxon>Rhodobacterales</taxon>
        <taxon>Paracoccaceae</taxon>
        <taxon>Aliishimia</taxon>
    </lineage>
</organism>
<accession>A0A4S4NBW6</accession>
<dbReference type="SMART" id="SM00458">
    <property type="entry name" value="RICIN"/>
    <property type="match status" value="1"/>
</dbReference>
<dbReference type="Gene3D" id="2.80.10.50">
    <property type="match status" value="1"/>
</dbReference>
<reference evidence="3 4" key="1">
    <citation type="submission" date="2019-04" db="EMBL/GenBank/DDBJ databases">
        <title>Shimia ponticola sp. nov., isolated from seawater.</title>
        <authorList>
            <person name="Kim Y.-O."/>
            <person name="Yoon J.-H."/>
        </authorList>
    </citation>
    <scope>NUCLEOTIDE SEQUENCE [LARGE SCALE GENOMIC DNA]</scope>
    <source>
        <strain evidence="3 4">MYP11</strain>
    </source>
</reference>
<keyword evidence="1" id="KW-0732">Signal</keyword>